<dbReference type="AlphaFoldDB" id="G7E0B4"/>
<name>G7E0B4_MIXOS</name>
<evidence type="ECO:0000313" key="3">
    <source>
        <dbReference type="Proteomes" id="UP000009131"/>
    </source>
</evidence>
<gene>
    <name evidence="2" type="primary">Mo02939</name>
    <name evidence="2" type="ORF">E5Q_02939</name>
</gene>
<comment type="caution">
    <text evidence="2">The sequence shown here is derived from an EMBL/GenBank/DDBJ whole genome shotgun (WGS) entry which is preliminary data.</text>
</comment>
<sequence>MPTKLMHIIGRRICSSDKSMTLAIEPADRNRRLKLKLDDGQTRQAARKRQGKRHTSHQSRERVSMRPAF</sequence>
<feature type="region of interest" description="Disordered" evidence="1">
    <location>
        <begin position="33"/>
        <end position="69"/>
    </location>
</feature>
<keyword evidence="3" id="KW-1185">Reference proteome</keyword>
<dbReference type="InParanoid" id="G7E0B4"/>
<feature type="compositionally biased region" description="Basic and acidic residues" evidence="1">
    <location>
        <begin position="58"/>
        <end position="69"/>
    </location>
</feature>
<dbReference type="RefSeq" id="XP_014570887.1">
    <property type="nucleotide sequence ID" value="XM_014715401.1"/>
</dbReference>
<dbReference type="EMBL" id="BABT02000076">
    <property type="protein sequence ID" value="GAA96274.1"/>
    <property type="molecule type" value="Genomic_DNA"/>
</dbReference>
<dbReference type="Proteomes" id="UP000009131">
    <property type="component" value="Unassembled WGS sequence"/>
</dbReference>
<protein>
    <submittedName>
        <fullName evidence="2">Uncharacterized protein</fullName>
    </submittedName>
</protein>
<evidence type="ECO:0000313" key="2">
    <source>
        <dbReference type="EMBL" id="GAA96274.1"/>
    </source>
</evidence>
<organism evidence="2 3">
    <name type="scientific">Mixia osmundae (strain CBS 9802 / IAM 14324 / JCM 22182 / KY 12970)</name>
    <dbReference type="NCBI Taxonomy" id="764103"/>
    <lineage>
        <taxon>Eukaryota</taxon>
        <taxon>Fungi</taxon>
        <taxon>Dikarya</taxon>
        <taxon>Basidiomycota</taxon>
        <taxon>Pucciniomycotina</taxon>
        <taxon>Mixiomycetes</taxon>
        <taxon>Mixiales</taxon>
        <taxon>Mixiaceae</taxon>
        <taxon>Mixia</taxon>
    </lineage>
</organism>
<feature type="compositionally biased region" description="Basic residues" evidence="1">
    <location>
        <begin position="45"/>
        <end position="57"/>
    </location>
</feature>
<reference evidence="2 3" key="1">
    <citation type="journal article" date="2011" name="J. Gen. Appl. Microbiol.">
        <title>Draft genome sequencing of the enigmatic basidiomycete Mixia osmundae.</title>
        <authorList>
            <person name="Nishida H."/>
            <person name="Nagatsuka Y."/>
            <person name="Sugiyama J."/>
        </authorList>
    </citation>
    <scope>NUCLEOTIDE SEQUENCE [LARGE SCALE GENOMIC DNA]</scope>
    <source>
        <strain evidence="3">CBS 9802 / IAM 14324 / JCM 22182 / KY 12970</strain>
    </source>
</reference>
<reference evidence="2 3" key="2">
    <citation type="journal article" date="2012" name="Open Biol.">
        <title>Characteristics of nucleosomes and linker DNA regions on the genome of the basidiomycete Mixia osmundae revealed by mono- and dinucleosome mapping.</title>
        <authorList>
            <person name="Nishida H."/>
            <person name="Kondo S."/>
            <person name="Matsumoto T."/>
            <person name="Suzuki Y."/>
            <person name="Yoshikawa H."/>
            <person name="Taylor T.D."/>
            <person name="Sugiyama J."/>
        </authorList>
    </citation>
    <scope>NUCLEOTIDE SEQUENCE [LARGE SCALE GENOMIC DNA]</scope>
    <source>
        <strain evidence="3">CBS 9802 / IAM 14324 / JCM 22182 / KY 12970</strain>
    </source>
</reference>
<evidence type="ECO:0000256" key="1">
    <source>
        <dbReference type="SAM" id="MobiDB-lite"/>
    </source>
</evidence>
<accession>G7E0B4</accession>
<dbReference type="HOGENOM" id="CLU_2776483_0_0_1"/>
<proteinExistence type="predicted"/>